<dbReference type="Gene3D" id="3.90.660.10">
    <property type="match status" value="1"/>
</dbReference>
<organism evidence="2 3">
    <name type="scientific">Argiope bruennichi</name>
    <name type="common">Wasp spider</name>
    <name type="synonym">Aranea bruennichi</name>
    <dbReference type="NCBI Taxonomy" id="94029"/>
    <lineage>
        <taxon>Eukaryota</taxon>
        <taxon>Metazoa</taxon>
        <taxon>Ecdysozoa</taxon>
        <taxon>Arthropoda</taxon>
        <taxon>Chelicerata</taxon>
        <taxon>Arachnida</taxon>
        <taxon>Araneae</taxon>
        <taxon>Araneomorphae</taxon>
        <taxon>Entelegynae</taxon>
        <taxon>Araneoidea</taxon>
        <taxon>Araneidae</taxon>
        <taxon>Argiope</taxon>
    </lineage>
</organism>
<dbReference type="PANTHER" id="PTHR10742:SF416">
    <property type="entry name" value="SPERMINE OXIDASE"/>
    <property type="match status" value="1"/>
</dbReference>
<protein>
    <submittedName>
        <fullName evidence="2">Spermine oxidase like protein</fullName>
    </submittedName>
</protein>
<dbReference type="InterPro" id="IPR050281">
    <property type="entry name" value="Flavin_monoamine_oxidase"/>
</dbReference>
<reference evidence="2" key="2">
    <citation type="submission" date="2020-06" db="EMBL/GenBank/DDBJ databases">
        <authorList>
            <person name="Sheffer M."/>
        </authorList>
    </citation>
    <scope>NUCLEOTIDE SEQUENCE</scope>
</reference>
<dbReference type="GO" id="GO:0046592">
    <property type="term" value="F:polyamine oxidase activity"/>
    <property type="evidence" value="ECO:0007669"/>
    <property type="project" value="TreeGrafter"/>
</dbReference>
<comment type="caution">
    <text evidence="2">The sequence shown here is derived from an EMBL/GenBank/DDBJ whole genome shotgun (WGS) entry which is preliminary data.</text>
</comment>
<evidence type="ECO:0000313" key="3">
    <source>
        <dbReference type="Proteomes" id="UP000807504"/>
    </source>
</evidence>
<accession>A0A8T0F6H7</accession>
<dbReference type="SUPFAM" id="SSF54373">
    <property type="entry name" value="FAD-linked reductases, C-terminal domain"/>
    <property type="match status" value="1"/>
</dbReference>
<dbReference type="Proteomes" id="UP000807504">
    <property type="component" value="Unassembled WGS sequence"/>
</dbReference>
<evidence type="ECO:0000259" key="1">
    <source>
        <dbReference type="Pfam" id="PF01593"/>
    </source>
</evidence>
<evidence type="ECO:0000313" key="2">
    <source>
        <dbReference type="EMBL" id="KAF8785918.1"/>
    </source>
</evidence>
<dbReference type="AlphaFoldDB" id="A0A8T0F6H7"/>
<dbReference type="Pfam" id="PF01593">
    <property type="entry name" value="Amino_oxidase"/>
    <property type="match status" value="1"/>
</dbReference>
<proteinExistence type="predicted"/>
<dbReference type="SUPFAM" id="SSF51905">
    <property type="entry name" value="FAD/NAD(P)-binding domain"/>
    <property type="match status" value="1"/>
</dbReference>
<name>A0A8T0F6H7_ARGBR</name>
<dbReference type="InterPro" id="IPR036188">
    <property type="entry name" value="FAD/NAD-bd_sf"/>
</dbReference>
<keyword evidence="3" id="KW-1185">Reference proteome</keyword>
<dbReference type="Gene3D" id="3.50.50.60">
    <property type="entry name" value="FAD/NAD(P)-binding domain"/>
    <property type="match status" value="1"/>
</dbReference>
<dbReference type="InterPro" id="IPR002937">
    <property type="entry name" value="Amino_oxidase"/>
</dbReference>
<feature type="domain" description="Amine oxidase" evidence="1">
    <location>
        <begin position="25"/>
        <end position="489"/>
    </location>
</feature>
<gene>
    <name evidence="2" type="ORF">HNY73_011406</name>
</gene>
<reference evidence="2" key="1">
    <citation type="journal article" date="2020" name="bioRxiv">
        <title>Chromosome-level reference genome of the European wasp spider Argiope bruennichi: a resource for studies on range expansion and evolutionary adaptation.</title>
        <authorList>
            <person name="Sheffer M.M."/>
            <person name="Hoppe A."/>
            <person name="Krehenwinkel H."/>
            <person name="Uhl G."/>
            <person name="Kuss A.W."/>
            <person name="Jensen L."/>
            <person name="Jensen C."/>
            <person name="Gillespie R.G."/>
            <person name="Hoff K.J."/>
            <person name="Prost S."/>
        </authorList>
    </citation>
    <scope>NUCLEOTIDE SEQUENCE</scope>
</reference>
<sequence>MAACCVTEEEGGIFDKQIVIIGAGISGIACGYHLKELGFQNVQILEARCRVGGRIFGIDVGSKYIELGAQWIHGEKDNIIYEIAESNGLVNTEIYNYLDAIRSFSNFSSDERKALRMLFDFLEEKVNNYSNDDESKSFLDIVEGQFQNFLSQYSPCHSIVLDRLNKGFEWYCKFLTEVNGCHDLATLSLQLLNMFKECEGNQTVEVKDGISSLLSVFLEAIPPNWILKNKIVTKVDWSDFTEPSNECKISVSNSRKNRNIKVICNDEETFLADHVVITISLGCLKTLSQSLFVPNLSETKKKAIRCLGFGTINKVYLEFKEVFWEANAVYNILWEKEFDGLLEQNSDKPNIHWLKFVDRIAYTPNHPNLLCVWVTGDGAVQMELLDELEVRDNCMKLLQLLLKKKLPKPTKILRSTWMSNTFFQGSYSYLSVDCEKENIFPHNLAEPEYASSPCSKHPVLLFAGEATHDHFFSTVHGAYETGVREAERIFHHYSEEEVHSLLRTTK</sequence>
<dbReference type="PANTHER" id="PTHR10742">
    <property type="entry name" value="FLAVIN MONOAMINE OXIDASE"/>
    <property type="match status" value="1"/>
</dbReference>
<dbReference type="EMBL" id="JABXBU010000030">
    <property type="protein sequence ID" value="KAF8785918.1"/>
    <property type="molecule type" value="Genomic_DNA"/>
</dbReference>